<dbReference type="SUPFAM" id="SSF53098">
    <property type="entry name" value="Ribonuclease H-like"/>
    <property type="match status" value="1"/>
</dbReference>
<evidence type="ECO:0000313" key="4">
    <source>
        <dbReference type="Proteomes" id="UP000187001"/>
    </source>
</evidence>
<dbReference type="Gene3D" id="3.30.420.10">
    <property type="entry name" value="Ribonuclease H-like superfamily/Ribonuclease H"/>
    <property type="match status" value="1"/>
</dbReference>
<dbReference type="Proteomes" id="UP000187001">
    <property type="component" value="Unassembled WGS sequence"/>
</dbReference>
<dbReference type="InterPro" id="IPR012337">
    <property type="entry name" value="RNaseH-like_sf"/>
</dbReference>
<name>A0ABD6QCL7_MYCFO</name>
<evidence type="ECO:0000256" key="1">
    <source>
        <dbReference type="ARBA" id="ARBA00023172"/>
    </source>
</evidence>
<sequence length="418" mass="46214">MPRPPLSSVVREFWCHVSWGCSPGEAAAAIGVSRTTGVNWFANAGGVNPQLRTPSASGPRPRLTLADRIQIEVGVNANESLNSIGKQLGRPASTIKYELDTNGVNHNDGRKSGYRRKEAFGARQSGKNARVRYDAMVAQSRSDERARRPQRGKLACNTALHDEVQARLLDEHSPEQIAKRLPLDFPDDAEMRVSPETIYRSIYLQGKGSLRRELHTCLRTGRALRQPQRRPDERRGRIRDMVNISERPAEAADRAIPGHWEGDLILGSTASGSAIGTVVERTSRFVMLLHLPDGHTAEAVQDAIVAKMAQLPAILRRTLTWDQGKEMANHAAIAKAAELDIYFCDPHSPWQRGTNENTNGLLRQYFAKGADLSVFPADYLDYVAAKLNNRPRKTLGWKTPAETLDALLSNPFKPPAVA</sequence>
<dbReference type="InterPro" id="IPR025246">
    <property type="entry name" value="IS30-like_HTH"/>
</dbReference>
<comment type="caution">
    <text evidence="3">The sequence shown here is derived from an EMBL/GenBank/DDBJ whole genome shotgun (WGS) entry which is preliminary data.</text>
</comment>
<evidence type="ECO:0000259" key="2">
    <source>
        <dbReference type="PROSITE" id="PS50994"/>
    </source>
</evidence>
<proteinExistence type="predicted"/>
<protein>
    <submittedName>
        <fullName evidence="3">Transposase</fullName>
    </submittedName>
</protein>
<dbReference type="GO" id="GO:0006310">
    <property type="term" value="P:DNA recombination"/>
    <property type="evidence" value="ECO:0007669"/>
    <property type="project" value="UniProtKB-KW"/>
</dbReference>
<dbReference type="InterPro" id="IPR053392">
    <property type="entry name" value="Transposase_IS30-like"/>
</dbReference>
<dbReference type="NCBIfam" id="NF033563">
    <property type="entry name" value="transpos_IS30"/>
    <property type="match status" value="1"/>
</dbReference>
<dbReference type="PROSITE" id="PS50994">
    <property type="entry name" value="INTEGRASE"/>
    <property type="match status" value="1"/>
</dbReference>
<dbReference type="AlphaFoldDB" id="A0ABD6QCL7"/>
<dbReference type="Pfam" id="PF13936">
    <property type="entry name" value="HTH_38"/>
    <property type="match status" value="1"/>
</dbReference>
<dbReference type="InterPro" id="IPR036397">
    <property type="entry name" value="RNaseH_sf"/>
</dbReference>
<dbReference type="InterPro" id="IPR051917">
    <property type="entry name" value="Transposase-Integrase"/>
</dbReference>
<feature type="domain" description="Integrase catalytic" evidence="2">
    <location>
        <begin position="244"/>
        <end position="408"/>
    </location>
</feature>
<dbReference type="PANTHER" id="PTHR10948">
    <property type="entry name" value="TRANSPOSASE"/>
    <property type="match status" value="1"/>
</dbReference>
<dbReference type="EMBL" id="MBER01000173">
    <property type="protein sequence ID" value="OMC34265.1"/>
    <property type="molecule type" value="Genomic_DNA"/>
</dbReference>
<organism evidence="3 4">
    <name type="scientific">Mycolicibacterium fortuitum</name>
    <name type="common">Mycobacterium fortuitum</name>
    <dbReference type="NCBI Taxonomy" id="1766"/>
    <lineage>
        <taxon>Bacteria</taxon>
        <taxon>Bacillati</taxon>
        <taxon>Actinomycetota</taxon>
        <taxon>Actinomycetes</taxon>
        <taxon>Mycobacteriales</taxon>
        <taxon>Mycobacteriaceae</taxon>
        <taxon>Mycolicibacterium</taxon>
    </lineage>
</organism>
<reference evidence="3 4" key="1">
    <citation type="submission" date="2016-07" db="EMBL/GenBank/DDBJ databases">
        <authorList>
            <person name="Sutton G."/>
            <person name="Brinkac L."/>
            <person name="Sanka R."/>
            <person name="Adams M."/>
            <person name="Lau E."/>
            <person name="Kumar A."/>
            <person name="Macaden R."/>
        </authorList>
    </citation>
    <scope>NUCLEOTIDE SEQUENCE [LARGE SCALE GENOMIC DNA]</scope>
    <source>
        <strain evidence="3 4">GA-0871</strain>
    </source>
</reference>
<dbReference type="PANTHER" id="PTHR10948:SF23">
    <property type="entry name" value="TRANSPOSASE INSI FOR INSERTION SEQUENCE ELEMENT IS30A-RELATED"/>
    <property type="match status" value="1"/>
</dbReference>
<dbReference type="Pfam" id="PF00665">
    <property type="entry name" value="rve"/>
    <property type="match status" value="1"/>
</dbReference>
<dbReference type="InterPro" id="IPR001584">
    <property type="entry name" value="Integrase_cat-core"/>
</dbReference>
<keyword evidence="1" id="KW-0233">DNA recombination</keyword>
<accession>A0ABD6QCL7</accession>
<evidence type="ECO:0000313" key="3">
    <source>
        <dbReference type="EMBL" id="OMC34265.1"/>
    </source>
</evidence>
<gene>
    <name evidence="3" type="ORF">A5742_14180</name>
</gene>